<comment type="caution">
    <text evidence="1">The sequence shown here is derived from an EMBL/GenBank/DDBJ whole genome shotgun (WGS) entry which is preliminary data.</text>
</comment>
<dbReference type="Proteomes" id="UP000734854">
    <property type="component" value="Unassembled WGS sequence"/>
</dbReference>
<dbReference type="EMBL" id="JACMSC010000001">
    <property type="protein sequence ID" value="KAG6536247.1"/>
    <property type="molecule type" value="Genomic_DNA"/>
</dbReference>
<reference evidence="1 2" key="1">
    <citation type="submission" date="2020-08" db="EMBL/GenBank/DDBJ databases">
        <title>Plant Genome Project.</title>
        <authorList>
            <person name="Zhang R.-G."/>
        </authorList>
    </citation>
    <scope>NUCLEOTIDE SEQUENCE [LARGE SCALE GENOMIC DNA]</scope>
    <source>
        <tissue evidence="1">Rhizome</tissue>
    </source>
</reference>
<evidence type="ECO:0000313" key="1">
    <source>
        <dbReference type="EMBL" id="KAG6536247.1"/>
    </source>
</evidence>
<organism evidence="1 2">
    <name type="scientific">Zingiber officinale</name>
    <name type="common">Ginger</name>
    <name type="synonym">Amomum zingiber</name>
    <dbReference type="NCBI Taxonomy" id="94328"/>
    <lineage>
        <taxon>Eukaryota</taxon>
        <taxon>Viridiplantae</taxon>
        <taxon>Streptophyta</taxon>
        <taxon>Embryophyta</taxon>
        <taxon>Tracheophyta</taxon>
        <taxon>Spermatophyta</taxon>
        <taxon>Magnoliopsida</taxon>
        <taxon>Liliopsida</taxon>
        <taxon>Zingiberales</taxon>
        <taxon>Zingiberaceae</taxon>
        <taxon>Zingiber</taxon>
    </lineage>
</organism>
<sequence>MIRVQDQVCGAIEESDGRATFRENIWSRPGGSGLCIRRIMVPPRGKLESRMHQSRRGLYHSMQLESVSLLDVVEGCGDALRERNWVQKSYYLQSALAARLTLQAFLAGQPLLLPENFQETCNVVSPLGGPLS</sequence>
<dbReference type="AlphaFoldDB" id="A0A8J5HYF7"/>
<proteinExistence type="predicted"/>
<name>A0A8J5HYF7_ZINOF</name>
<keyword evidence="2" id="KW-1185">Reference proteome</keyword>
<evidence type="ECO:0000313" key="2">
    <source>
        <dbReference type="Proteomes" id="UP000734854"/>
    </source>
</evidence>
<accession>A0A8J5HYF7</accession>
<protein>
    <submittedName>
        <fullName evidence="1">Uncharacterized protein</fullName>
    </submittedName>
</protein>
<gene>
    <name evidence="1" type="ORF">ZIOFF_001298</name>
</gene>